<dbReference type="InParanoid" id="H2Z763"/>
<name>H2Z763_CIOSA</name>
<dbReference type="GO" id="GO:0006886">
    <property type="term" value="P:intracellular protein transport"/>
    <property type="evidence" value="ECO:0007669"/>
    <property type="project" value="TreeGrafter"/>
</dbReference>
<reference evidence="3" key="1">
    <citation type="submission" date="2003-08" db="EMBL/GenBank/DDBJ databases">
        <authorList>
            <person name="Birren B."/>
            <person name="Nusbaum C."/>
            <person name="Abebe A."/>
            <person name="Abouelleil A."/>
            <person name="Adekoya E."/>
            <person name="Ait-zahra M."/>
            <person name="Allen N."/>
            <person name="Allen T."/>
            <person name="An P."/>
            <person name="Anderson M."/>
            <person name="Anderson S."/>
            <person name="Arachchi H."/>
            <person name="Armbruster J."/>
            <person name="Bachantsang P."/>
            <person name="Baldwin J."/>
            <person name="Barry A."/>
            <person name="Bayul T."/>
            <person name="Blitshsteyn B."/>
            <person name="Bloom T."/>
            <person name="Blye J."/>
            <person name="Boguslavskiy L."/>
            <person name="Borowsky M."/>
            <person name="Boukhgalter B."/>
            <person name="Brunache A."/>
            <person name="Butler J."/>
            <person name="Calixte N."/>
            <person name="Calvo S."/>
            <person name="Camarata J."/>
            <person name="Campo K."/>
            <person name="Chang J."/>
            <person name="Cheshatsang Y."/>
            <person name="Citroen M."/>
            <person name="Collymore A."/>
            <person name="Considine T."/>
            <person name="Cook A."/>
            <person name="Cooke P."/>
            <person name="Corum B."/>
            <person name="Cuomo C."/>
            <person name="David R."/>
            <person name="Dawoe T."/>
            <person name="Degray S."/>
            <person name="Dodge S."/>
            <person name="Dooley K."/>
            <person name="Dorje P."/>
            <person name="Dorjee K."/>
            <person name="Dorris L."/>
            <person name="Duffey N."/>
            <person name="Dupes A."/>
            <person name="Elkins T."/>
            <person name="Engels R."/>
            <person name="Erickson J."/>
            <person name="Farina A."/>
            <person name="Faro S."/>
            <person name="Ferreira P."/>
            <person name="Fischer H."/>
            <person name="Fitzgerald M."/>
            <person name="Foley K."/>
            <person name="Gage D."/>
            <person name="Galagan J."/>
            <person name="Gearin G."/>
            <person name="Gnerre S."/>
            <person name="Gnirke A."/>
            <person name="Goyette A."/>
            <person name="Graham J."/>
            <person name="Grandbois E."/>
            <person name="Gyaltsen K."/>
            <person name="Hafez N."/>
            <person name="Hagopian D."/>
            <person name="Hagos B."/>
            <person name="Hall J."/>
            <person name="Hatcher B."/>
            <person name="Heller A."/>
            <person name="Higgins H."/>
            <person name="Honan T."/>
            <person name="Horn A."/>
            <person name="Houde N."/>
            <person name="Hughes L."/>
            <person name="Hulme W."/>
            <person name="Husby E."/>
            <person name="Iliev I."/>
            <person name="Jaffe D."/>
            <person name="Jones C."/>
            <person name="Kamal M."/>
            <person name="Kamat A."/>
            <person name="Kamvysselis M."/>
            <person name="Karlsson E."/>
            <person name="Kells C."/>
            <person name="Kieu A."/>
            <person name="Kisner P."/>
            <person name="Kodira C."/>
            <person name="Kulbokas E."/>
            <person name="Labutti K."/>
            <person name="Lama D."/>
            <person name="Landers T."/>
            <person name="Leger J."/>
            <person name="Levine S."/>
            <person name="Lewis D."/>
            <person name="Lewis T."/>
            <person name="Lindblad-toh K."/>
            <person name="Liu X."/>
            <person name="Lokyitsang T."/>
            <person name="Lokyitsang Y."/>
            <person name="Lucien O."/>
            <person name="Lui A."/>
            <person name="Ma L.J."/>
            <person name="Mabbitt R."/>
            <person name="Macdonald J."/>
            <person name="Maclean C."/>
            <person name="Major J."/>
            <person name="Manning J."/>
            <person name="Marabella R."/>
            <person name="Maru K."/>
            <person name="Matthews C."/>
            <person name="Mauceli E."/>
            <person name="Mccarthy M."/>
            <person name="Mcdonough S."/>
            <person name="Mcghee T."/>
            <person name="Meldrim J."/>
            <person name="Meneus L."/>
            <person name="Mesirov J."/>
            <person name="Mihalev A."/>
            <person name="Mihova T."/>
            <person name="Mikkelsen T."/>
            <person name="Mlenga V."/>
            <person name="Moru K."/>
            <person name="Mozes J."/>
            <person name="Mulrain L."/>
            <person name="Munson G."/>
            <person name="Naylor J."/>
            <person name="Newes C."/>
            <person name="Nguyen C."/>
            <person name="Nguyen N."/>
            <person name="Nguyen T."/>
            <person name="Nicol R."/>
            <person name="Nielsen C."/>
            <person name="Nizzari M."/>
            <person name="Norbu C."/>
            <person name="Norbu N."/>
            <person name="O'donnell P."/>
            <person name="Okoawo O."/>
            <person name="O'leary S."/>
            <person name="Omotosho B."/>
            <person name="O'neill K."/>
            <person name="Osman S."/>
            <person name="Parker S."/>
            <person name="Perrin D."/>
            <person name="Phunkhang P."/>
            <person name="Piqani B."/>
            <person name="Purcell S."/>
            <person name="Rachupka T."/>
            <person name="Ramasamy U."/>
            <person name="Rameau R."/>
            <person name="Ray V."/>
            <person name="Raymond C."/>
            <person name="Retta R."/>
            <person name="Richardson S."/>
            <person name="Rise C."/>
            <person name="Rodriguez J."/>
            <person name="Rogers J."/>
            <person name="Rogov P."/>
            <person name="Rutman M."/>
            <person name="Schupbach R."/>
            <person name="Seaman C."/>
            <person name="Settipalli S."/>
            <person name="Sharpe T."/>
            <person name="Sheridan J."/>
            <person name="Sherpa N."/>
            <person name="Shi J."/>
            <person name="Smirnov S."/>
            <person name="Smith C."/>
            <person name="Sougnez C."/>
            <person name="Spencer B."/>
            <person name="Stalker J."/>
            <person name="Stange-thomann N."/>
            <person name="Stavropoulos S."/>
            <person name="Stetson K."/>
            <person name="Stone C."/>
            <person name="Stone S."/>
            <person name="Stubbs M."/>
            <person name="Talamas J."/>
            <person name="Tchuinga P."/>
            <person name="Tenzing P."/>
            <person name="Tesfaye S."/>
            <person name="Theodore J."/>
            <person name="Thoulutsang Y."/>
            <person name="Topham K."/>
            <person name="Towey S."/>
            <person name="Tsamla T."/>
            <person name="Tsomo N."/>
            <person name="Vallee D."/>
            <person name="Vassiliev H."/>
            <person name="Venkataraman V."/>
            <person name="Vinson J."/>
            <person name="Vo A."/>
            <person name="Wade C."/>
            <person name="Wang S."/>
            <person name="Wangchuk T."/>
            <person name="Wangdi T."/>
            <person name="Whittaker C."/>
            <person name="Wilkinson J."/>
            <person name="Wu Y."/>
            <person name="Wyman D."/>
            <person name="Yadav S."/>
            <person name="Yang S."/>
            <person name="Yang X."/>
            <person name="Yeager S."/>
            <person name="Yee E."/>
            <person name="Young G."/>
            <person name="Zainoun J."/>
            <person name="Zembeck L."/>
            <person name="Zimmer A."/>
            <person name="Zody M."/>
            <person name="Lander E."/>
        </authorList>
    </citation>
    <scope>NUCLEOTIDE SEQUENCE [LARGE SCALE GENOMIC DNA]</scope>
</reference>
<dbReference type="GO" id="GO:0099041">
    <property type="term" value="P:vesicle tethering to Golgi"/>
    <property type="evidence" value="ECO:0007669"/>
    <property type="project" value="TreeGrafter"/>
</dbReference>
<dbReference type="STRING" id="51511.ENSCSAVP00000013425"/>
<dbReference type="InterPro" id="IPR028091">
    <property type="entry name" value="FAM91_N_dom"/>
</dbReference>
<dbReference type="HOGENOM" id="CLU_089523_0_0_1"/>
<dbReference type="PANTHER" id="PTHR28441">
    <property type="entry name" value="PROTEIN FAM91A1"/>
    <property type="match status" value="1"/>
</dbReference>
<reference evidence="2" key="2">
    <citation type="submission" date="2025-08" db="UniProtKB">
        <authorList>
            <consortium name="Ensembl"/>
        </authorList>
    </citation>
    <scope>IDENTIFICATION</scope>
</reference>
<dbReference type="Pfam" id="PF14647">
    <property type="entry name" value="FAM91_N"/>
    <property type="match status" value="1"/>
</dbReference>
<dbReference type="Proteomes" id="UP000007875">
    <property type="component" value="Unassembled WGS sequence"/>
</dbReference>
<dbReference type="AlphaFoldDB" id="H2Z763"/>
<dbReference type="Ensembl" id="ENSCSAVT00000013578.1">
    <property type="protein sequence ID" value="ENSCSAVP00000013425.1"/>
    <property type="gene ID" value="ENSCSAVG00000007872.1"/>
</dbReference>
<dbReference type="GO" id="GO:0031410">
    <property type="term" value="C:cytoplasmic vesicle"/>
    <property type="evidence" value="ECO:0007669"/>
    <property type="project" value="TreeGrafter"/>
</dbReference>
<sequence length="272" mass="32002">MNEVEACMKKGCVWKTLPEQIKSALGHSKEEYDRMLFKYSIRNQLRFKRSAVRFVYKDERAYYVKLINHSQRHLMLYPYHLQEKMIGLRITPFSYYLTMMEEIMTDFKSYDSLPNFTAADCLRLLGIGRNQFIDLMNQCRLNRKFNLMSMKRIVNIREYLPHVPVQIPIQPWWIVCVGFVTEEDIKGCSPRMQSLIDSLIDCGPQIASSISINLIHSLYSRGLIYLHIPIEDSTRVYVPPLEGFVMNRVLGDYLETLLYKIFISIDERTTVA</sequence>
<proteinExistence type="predicted"/>
<dbReference type="PANTHER" id="PTHR28441:SF2">
    <property type="entry name" value="PROTEIN FAM91A1"/>
    <property type="match status" value="1"/>
</dbReference>
<keyword evidence="3" id="KW-1185">Reference proteome</keyword>
<dbReference type="OMA" id="LEMIMID"/>
<dbReference type="GeneTree" id="ENSGT00940000170914"/>
<dbReference type="eggNOG" id="KOG3707">
    <property type="taxonomic scope" value="Eukaryota"/>
</dbReference>
<reference evidence="2" key="3">
    <citation type="submission" date="2025-09" db="UniProtKB">
        <authorList>
            <consortium name="Ensembl"/>
        </authorList>
    </citation>
    <scope>IDENTIFICATION</scope>
</reference>
<feature type="domain" description="FAM91 N-terminal" evidence="1">
    <location>
        <begin position="7"/>
        <end position="272"/>
    </location>
</feature>
<evidence type="ECO:0000259" key="1">
    <source>
        <dbReference type="Pfam" id="PF14647"/>
    </source>
</evidence>
<evidence type="ECO:0000313" key="3">
    <source>
        <dbReference type="Proteomes" id="UP000007875"/>
    </source>
</evidence>
<dbReference type="GO" id="GO:0005802">
    <property type="term" value="C:trans-Golgi network"/>
    <property type="evidence" value="ECO:0007669"/>
    <property type="project" value="TreeGrafter"/>
</dbReference>
<organism evidence="2 3">
    <name type="scientific">Ciona savignyi</name>
    <name type="common">Pacific transparent sea squirt</name>
    <dbReference type="NCBI Taxonomy" id="51511"/>
    <lineage>
        <taxon>Eukaryota</taxon>
        <taxon>Metazoa</taxon>
        <taxon>Chordata</taxon>
        <taxon>Tunicata</taxon>
        <taxon>Ascidiacea</taxon>
        <taxon>Phlebobranchia</taxon>
        <taxon>Cionidae</taxon>
        <taxon>Ciona</taxon>
    </lineage>
</organism>
<protein>
    <recommendedName>
        <fullName evidence="1">FAM91 N-terminal domain-containing protein</fullName>
    </recommendedName>
</protein>
<accession>H2Z763</accession>
<dbReference type="InterPro" id="IPR039199">
    <property type="entry name" value="FAM91"/>
</dbReference>
<evidence type="ECO:0000313" key="2">
    <source>
        <dbReference type="Ensembl" id="ENSCSAVP00000013425.1"/>
    </source>
</evidence>